<dbReference type="AlphaFoldDB" id="A0A8B2Z231"/>
<reference evidence="1 2" key="1">
    <citation type="submission" date="2018-08" db="EMBL/GenBank/DDBJ databases">
        <title>A genome reference for cultivated species of the human gut microbiota.</title>
        <authorList>
            <person name="Zou Y."/>
            <person name="Xue W."/>
            <person name="Luo G."/>
        </authorList>
    </citation>
    <scope>NUCLEOTIDE SEQUENCE [LARGE SCALE GENOMIC DNA]</scope>
    <source>
        <strain evidence="1 2">TF10-9AT</strain>
    </source>
</reference>
<accession>A0A8B2Z231</accession>
<proteinExistence type="predicted"/>
<organism evidence="1 2">
    <name type="scientific">Ligilactobacillus ruminis</name>
    <dbReference type="NCBI Taxonomy" id="1623"/>
    <lineage>
        <taxon>Bacteria</taxon>
        <taxon>Bacillati</taxon>
        <taxon>Bacillota</taxon>
        <taxon>Bacilli</taxon>
        <taxon>Lactobacillales</taxon>
        <taxon>Lactobacillaceae</taxon>
        <taxon>Ligilactobacillus</taxon>
    </lineage>
</organism>
<comment type="caution">
    <text evidence="1">The sequence shown here is derived from an EMBL/GenBank/DDBJ whole genome shotgun (WGS) entry which is preliminary data.</text>
</comment>
<protein>
    <submittedName>
        <fullName evidence="1">Uncharacterized protein</fullName>
    </submittedName>
</protein>
<sequence length="67" mass="7771">MNHLSVKSGPKRLNFYGQKAVFDHFVRNWHFSGRPFTDKVPIFIDLSVNDNDFDKCGAALQLRNRCT</sequence>
<gene>
    <name evidence="1" type="ORF">DXD09_09945</name>
</gene>
<evidence type="ECO:0000313" key="2">
    <source>
        <dbReference type="Proteomes" id="UP000260790"/>
    </source>
</evidence>
<evidence type="ECO:0000313" key="1">
    <source>
        <dbReference type="EMBL" id="RGK44381.1"/>
    </source>
</evidence>
<name>A0A8B2Z231_9LACO</name>
<dbReference type="Proteomes" id="UP000260790">
    <property type="component" value="Unassembled WGS sequence"/>
</dbReference>
<dbReference type="EMBL" id="QSQR01000012">
    <property type="protein sequence ID" value="RGK44381.1"/>
    <property type="molecule type" value="Genomic_DNA"/>
</dbReference>